<name>A0A1W7A9F0_9STAP</name>
<sequence>MTNVCKDYLNYWRYSLNTTEEASRSEYWFPTLAHVAFFSLLMAADKENYDTEPGDQFIPTPINKLYTAFAVLSFIPTYSVFSRRLNHLGMSKSIAKLIYSANALGYIYVYFMNKKTHKEIEAIVGGRKNFAILASIVTVAYTSELVLALKK</sequence>
<dbReference type="OrthoDB" id="2414165at2"/>
<feature type="transmembrane region" description="Helical" evidence="1">
    <location>
        <begin position="93"/>
        <end position="111"/>
    </location>
</feature>
<dbReference type="Pfam" id="PF05656">
    <property type="entry name" value="DUF805"/>
    <property type="match status" value="1"/>
</dbReference>
<proteinExistence type="predicted"/>
<dbReference type="STRING" id="1855823.MCCS_05570"/>
<dbReference type="AlphaFoldDB" id="A0A1W7A9F0"/>
<evidence type="ECO:0008006" key="4">
    <source>
        <dbReference type="Google" id="ProtNLM"/>
    </source>
</evidence>
<reference evidence="2 3" key="1">
    <citation type="journal article" date="2017" name="Int. J. Syst. Evol. Microbiol.">
        <title>Macrococcus canis sp. nov., a skin bacterium associated with infections in dogs.</title>
        <authorList>
            <person name="Gobeli Brawand S."/>
            <person name="Cotting K."/>
            <person name="Gomez-Sanz E."/>
            <person name="Collaud A."/>
            <person name="Thomann A."/>
            <person name="Brodard I."/>
            <person name="Rodriguez-Campos S."/>
            <person name="Strauss C."/>
            <person name="Perreten V."/>
        </authorList>
    </citation>
    <scope>NUCLEOTIDE SEQUENCE [LARGE SCALE GENOMIC DNA]</scope>
    <source>
        <strain evidence="2 3">KM45013</strain>
    </source>
</reference>
<keyword evidence="1" id="KW-0812">Transmembrane</keyword>
<evidence type="ECO:0000256" key="1">
    <source>
        <dbReference type="SAM" id="Phobius"/>
    </source>
</evidence>
<feature type="transmembrane region" description="Helical" evidence="1">
    <location>
        <begin position="131"/>
        <end position="149"/>
    </location>
</feature>
<dbReference type="GeneID" id="35294698"/>
<dbReference type="KEGG" id="mcak:MCCS_05570"/>
<keyword evidence="1" id="KW-1133">Transmembrane helix</keyword>
<keyword evidence="3" id="KW-1185">Reference proteome</keyword>
<dbReference type="Proteomes" id="UP000194154">
    <property type="component" value="Chromosome"/>
</dbReference>
<feature type="transmembrane region" description="Helical" evidence="1">
    <location>
        <begin position="27"/>
        <end position="44"/>
    </location>
</feature>
<accession>A0A1W7A9F0</accession>
<evidence type="ECO:0000313" key="3">
    <source>
        <dbReference type="Proteomes" id="UP000194154"/>
    </source>
</evidence>
<dbReference type="GO" id="GO:0016020">
    <property type="term" value="C:membrane"/>
    <property type="evidence" value="ECO:0007669"/>
    <property type="project" value="InterPro"/>
</dbReference>
<keyword evidence="1" id="KW-0472">Membrane</keyword>
<feature type="transmembrane region" description="Helical" evidence="1">
    <location>
        <begin position="64"/>
        <end position="81"/>
    </location>
</feature>
<evidence type="ECO:0000313" key="2">
    <source>
        <dbReference type="EMBL" id="ARQ06208.1"/>
    </source>
</evidence>
<dbReference type="EMBL" id="CP021059">
    <property type="protein sequence ID" value="ARQ06208.1"/>
    <property type="molecule type" value="Genomic_DNA"/>
</dbReference>
<protein>
    <recommendedName>
        <fullName evidence="4">DUF805 domain-containing protein</fullName>
    </recommendedName>
</protein>
<gene>
    <name evidence="2" type="ORF">MCCS_05570</name>
</gene>
<organism evidence="2 3">
    <name type="scientific">Macrococcoides canis</name>
    <dbReference type="NCBI Taxonomy" id="1855823"/>
    <lineage>
        <taxon>Bacteria</taxon>
        <taxon>Bacillati</taxon>
        <taxon>Bacillota</taxon>
        <taxon>Bacilli</taxon>
        <taxon>Bacillales</taxon>
        <taxon>Staphylococcaceae</taxon>
        <taxon>Macrococcoides</taxon>
    </lineage>
</organism>
<dbReference type="RefSeq" id="WP_086041891.1">
    <property type="nucleotide sequence ID" value="NZ_CBCRZA010000001.1"/>
</dbReference>
<dbReference type="InterPro" id="IPR008523">
    <property type="entry name" value="DUF805"/>
</dbReference>